<evidence type="ECO:0000313" key="3">
    <source>
        <dbReference type="Proteomes" id="UP001147760"/>
    </source>
</evidence>
<evidence type="ECO:0000259" key="1">
    <source>
        <dbReference type="Pfam" id="PF01636"/>
    </source>
</evidence>
<feature type="domain" description="Aminoglycoside phosphotransferase" evidence="1">
    <location>
        <begin position="63"/>
        <end position="322"/>
    </location>
</feature>
<proteinExistence type="predicted"/>
<comment type="caution">
    <text evidence="2">The sequence shown here is derived from an EMBL/GenBank/DDBJ whole genome shotgun (WGS) entry which is preliminary data.</text>
</comment>
<reference evidence="2" key="1">
    <citation type="submission" date="2022-12" db="EMBL/GenBank/DDBJ databases">
        <authorList>
            <person name="Petersen C."/>
        </authorList>
    </citation>
    <scope>NUCLEOTIDE SEQUENCE</scope>
    <source>
        <strain evidence="2">IBT 17660</strain>
    </source>
</reference>
<dbReference type="EMBL" id="JAPWDO010000001">
    <property type="protein sequence ID" value="KAJ5485912.1"/>
    <property type="molecule type" value="Genomic_DNA"/>
</dbReference>
<name>A0A9X0BVE3_9EURO</name>
<dbReference type="InterPro" id="IPR011009">
    <property type="entry name" value="Kinase-like_dom_sf"/>
</dbReference>
<sequence length="489" mass="56893">MHTMRADDMAWEQAEKISHNWLLQFLKLEIKKPIAMFILKHHRGDGTEFTILGKGSYNISLRTKYQNSSVVIRLSQPGAVFFPEEKVVNEVAIMRFLADQTSISIPFILHSGTKEESPLELSPFIIMDYIEHKTDMYDALNTPGCPKEERGILDPNINEDTLEFLYGQLAGVLLQLFKNSFPRIGSLTQIDDFTWEISRRPLSMNINELIRLGGLPRSKIPDTTFSTTSSYLEALADLNIEHLVHQRNDAVESADDCRRKFVARQLFRKLAREKRLIVSPFEHGPFKLRCDDFRPANVLLHENLEIAGVVDWEFAYAAPVEFSYAPPWWLLIERPEFWPNGIDDWENMFAHRLKTFLRAMRDCEDTEIQKGRLDENNRLSSHMQQSWDSGTFWIVYAALHSFALDAIYWQKIDPMFFKAAENPETAWKERLGLLDERESEEMEKLVARKLEEMKTRVLEWDPDEYTVEAIAKAAEAGWSPLDRQERSRD</sequence>
<keyword evidence="3" id="KW-1185">Reference proteome</keyword>
<accession>A0A9X0BVE3</accession>
<dbReference type="OrthoDB" id="5412996at2759"/>
<dbReference type="SUPFAM" id="SSF56112">
    <property type="entry name" value="Protein kinase-like (PK-like)"/>
    <property type="match status" value="1"/>
</dbReference>
<protein>
    <recommendedName>
        <fullName evidence="1">Aminoglycoside phosphotransferase domain-containing protein</fullName>
    </recommendedName>
</protein>
<dbReference type="PANTHER" id="PTHR21310:SF37">
    <property type="entry name" value="AMINOGLYCOSIDE PHOSPHOTRANSFERASE DOMAIN-CONTAINING PROTEIN"/>
    <property type="match status" value="1"/>
</dbReference>
<gene>
    <name evidence="2" type="ORF">N7530_000212</name>
</gene>
<dbReference type="PANTHER" id="PTHR21310">
    <property type="entry name" value="AMINOGLYCOSIDE PHOSPHOTRANSFERASE-RELATED-RELATED"/>
    <property type="match status" value="1"/>
</dbReference>
<organism evidence="2 3">
    <name type="scientific">Penicillium desertorum</name>
    <dbReference type="NCBI Taxonomy" id="1303715"/>
    <lineage>
        <taxon>Eukaryota</taxon>
        <taxon>Fungi</taxon>
        <taxon>Dikarya</taxon>
        <taxon>Ascomycota</taxon>
        <taxon>Pezizomycotina</taxon>
        <taxon>Eurotiomycetes</taxon>
        <taxon>Eurotiomycetidae</taxon>
        <taxon>Eurotiales</taxon>
        <taxon>Aspergillaceae</taxon>
        <taxon>Penicillium</taxon>
    </lineage>
</organism>
<dbReference type="InterPro" id="IPR051678">
    <property type="entry name" value="AGP_Transferase"/>
</dbReference>
<reference evidence="2" key="2">
    <citation type="journal article" date="2023" name="IMA Fungus">
        <title>Comparative genomic study of the Penicillium genus elucidates a diverse pangenome and 15 lateral gene transfer events.</title>
        <authorList>
            <person name="Petersen C."/>
            <person name="Sorensen T."/>
            <person name="Nielsen M.R."/>
            <person name="Sondergaard T.E."/>
            <person name="Sorensen J.L."/>
            <person name="Fitzpatrick D.A."/>
            <person name="Frisvad J.C."/>
            <person name="Nielsen K.L."/>
        </authorList>
    </citation>
    <scope>NUCLEOTIDE SEQUENCE</scope>
    <source>
        <strain evidence="2">IBT 17660</strain>
    </source>
</reference>
<dbReference type="InterPro" id="IPR002575">
    <property type="entry name" value="Aminoglycoside_PTrfase"/>
</dbReference>
<dbReference type="Pfam" id="PF01636">
    <property type="entry name" value="APH"/>
    <property type="match status" value="1"/>
</dbReference>
<evidence type="ECO:0000313" key="2">
    <source>
        <dbReference type="EMBL" id="KAJ5485912.1"/>
    </source>
</evidence>
<dbReference type="Proteomes" id="UP001147760">
    <property type="component" value="Unassembled WGS sequence"/>
</dbReference>
<dbReference type="AlphaFoldDB" id="A0A9X0BVE3"/>